<organism evidence="1 2">
    <name type="scientific">Morus notabilis</name>
    <dbReference type="NCBI Taxonomy" id="981085"/>
    <lineage>
        <taxon>Eukaryota</taxon>
        <taxon>Viridiplantae</taxon>
        <taxon>Streptophyta</taxon>
        <taxon>Embryophyta</taxon>
        <taxon>Tracheophyta</taxon>
        <taxon>Spermatophyta</taxon>
        <taxon>Magnoliopsida</taxon>
        <taxon>eudicotyledons</taxon>
        <taxon>Gunneridae</taxon>
        <taxon>Pentapetalae</taxon>
        <taxon>rosids</taxon>
        <taxon>fabids</taxon>
        <taxon>Rosales</taxon>
        <taxon>Moraceae</taxon>
        <taxon>Moreae</taxon>
        <taxon>Morus</taxon>
    </lineage>
</organism>
<evidence type="ECO:0000313" key="1">
    <source>
        <dbReference type="EMBL" id="EXC23298.1"/>
    </source>
</evidence>
<protein>
    <submittedName>
        <fullName evidence="1">Uncharacterized protein</fullName>
    </submittedName>
</protein>
<sequence length="68" mass="7218">MPSVRKTHVLAPLGVIVVGKVVPSTLAYAKKKLSLKASCSGARCLSSGAAEVAVVEQVYPMTQQWFKT</sequence>
<accession>W9S2W4</accession>
<dbReference type="EMBL" id="KE345992">
    <property type="protein sequence ID" value="EXC23298.1"/>
    <property type="molecule type" value="Genomic_DNA"/>
</dbReference>
<reference evidence="2" key="1">
    <citation type="submission" date="2013-01" db="EMBL/GenBank/DDBJ databases">
        <title>Draft Genome Sequence of a Mulberry Tree, Morus notabilis C.K. Schneid.</title>
        <authorList>
            <person name="He N."/>
            <person name="Zhao S."/>
        </authorList>
    </citation>
    <scope>NUCLEOTIDE SEQUENCE</scope>
</reference>
<dbReference type="Proteomes" id="UP000030645">
    <property type="component" value="Unassembled WGS sequence"/>
</dbReference>
<name>W9S2W4_9ROSA</name>
<evidence type="ECO:0000313" key="2">
    <source>
        <dbReference type="Proteomes" id="UP000030645"/>
    </source>
</evidence>
<gene>
    <name evidence="1" type="ORF">L484_005248</name>
</gene>
<dbReference type="AlphaFoldDB" id="W9S2W4"/>
<keyword evidence="2" id="KW-1185">Reference proteome</keyword>
<proteinExistence type="predicted"/>